<dbReference type="Pfam" id="PF17929">
    <property type="entry name" value="TetR_C_34"/>
    <property type="match status" value="1"/>
</dbReference>
<evidence type="ECO:0000256" key="1">
    <source>
        <dbReference type="ARBA" id="ARBA00023125"/>
    </source>
</evidence>
<dbReference type="Proteomes" id="UP000609879">
    <property type="component" value="Unassembled WGS sequence"/>
</dbReference>
<sequence length="221" mass="23387">MPHTFQRARSPEAKEERIGALLAAARSLATPQGLRTVTLTDIAQAAGVHVSGVRRYFGSREEIFLTLAAEEWTAWAHEVSTRLASGTSAPPAEGGLAAVLAGTLAERPLLCDLLAHVPLSLEREVSAEAVRDYKLTAVAALDVLLDAITGVTALSRGAAQDLVAAVTSIAGSLWQVSHPPATLARLYAEDERVAHAASDFTPRLTRLTEALVRGLEPTSRP</sequence>
<keyword evidence="1 2" id="KW-0238">DNA-binding</keyword>
<accession>A0ABQ3YB53</accession>
<feature type="domain" description="HTH tetR-type" evidence="3">
    <location>
        <begin position="15"/>
        <end position="75"/>
    </location>
</feature>
<feature type="DNA-binding region" description="H-T-H motif" evidence="2">
    <location>
        <begin position="38"/>
        <end position="57"/>
    </location>
</feature>
<dbReference type="PANTHER" id="PTHR30055:SF178">
    <property type="entry name" value="POSSIBLE TRANSCRIPTIONAL REGULATORY PROTEIN"/>
    <property type="match status" value="1"/>
</dbReference>
<proteinExistence type="predicted"/>
<dbReference type="SUPFAM" id="SSF46689">
    <property type="entry name" value="Homeodomain-like"/>
    <property type="match status" value="1"/>
</dbReference>
<dbReference type="PROSITE" id="PS50977">
    <property type="entry name" value="HTH_TETR_2"/>
    <property type="match status" value="1"/>
</dbReference>
<keyword evidence="5" id="KW-1185">Reference proteome</keyword>
<dbReference type="InterPro" id="IPR041483">
    <property type="entry name" value="TetR_C_34"/>
</dbReference>
<comment type="caution">
    <text evidence="4">The sequence shown here is derived from an EMBL/GenBank/DDBJ whole genome shotgun (WGS) entry which is preliminary data.</text>
</comment>
<evidence type="ECO:0000313" key="4">
    <source>
        <dbReference type="EMBL" id="GID77201.1"/>
    </source>
</evidence>
<evidence type="ECO:0000256" key="2">
    <source>
        <dbReference type="PROSITE-ProRule" id="PRU00335"/>
    </source>
</evidence>
<dbReference type="InterPro" id="IPR001647">
    <property type="entry name" value="HTH_TetR"/>
</dbReference>
<dbReference type="RefSeq" id="WP_203770913.1">
    <property type="nucleotide sequence ID" value="NZ_BAAABO010000002.1"/>
</dbReference>
<reference evidence="4 5" key="1">
    <citation type="submission" date="2021-01" db="EMBL/GenBank/DDBJ databases">
        <title>Whole genome shotgun sequence of Actinoplanes deccanensis NBRC 13994.</title>
        <authorList>
            <person name="Komaki H."/>
            <person name="Tamura T."/>
        </authorList>
    </citation>
    <scope>NUCLEOTIDE SEQUENCE [LARGE SCALE GENOMIC DNA]</scope>
    <source>
        <strain evidence="4 5">NBRC 13994</strain>
    </source>
</reference>
<gene>
    <name evidence="4" type="ORF">Ade02nite_58420</name>
</gene>
<evidence type="ECO:0000259" key="3">
    <source>
        <dbReference type="PROSITE" id="PS50977"/>
    </source>
</evidence>
<dbReference type="Pfam" id="PF00440">
    <property type="entry name" value="TetR_N"/>
    <property type="match status" value="1"/>
</dbReference>
<dbReference type="InterPro" id="IPR009057">
    <property type="entry name" value="Homeodomain-like_sf"/>
</dbReference>
<dbReference type="PRINTS" id="PR00455">
    <property type="entry name" value="HTHTETR"/>
</dbReference>
<dbReference type="InterPro" id="IPR050109">
    <property type="entry name" value="HTH-type_TetR-like_transc_reg"/>
</dbReference>
<protein>
    <submittedName>
        <fullName evidence="4">TetR family transcriptional regulator</fullName>
    </submittedName>
</protein>
<dbReference type="PANTHER" id="PTHR30055">
    <property type="entry name" value="HTH-TYPE TRANSCRIPTIONAL REGULATOR RUTR"/>
    <property type="match status" value="1"/>
</dbReference>
<dbReference type="EMBL" id="BOMI01000115">
    <property type="protein sequence ID" value="GID77201.1"/>
    <property type="molecule type" value="Genomic_DNA"/>
</dbReference>
<evidence type="ECO:0000313" key="5">
    <source>
        <dbReference type="Proteomes" id="UP000609879"/>
    </source>
</evidence>
<dbReference type="Gene3D" id="1.10.357.10">
    <property type="entry name" value="Tetracycline Repressor, domain 2"/>
    <property type="match status" value="1"/>
</dbReference>
<organism evidence="4 5">
    <name type="scientific">Paractinoplanes deccanensis</name>
    <dbReference type="NCBI Taxonomy" id="113561"/>
    <lineage>
        <taxon>Bacteria</taxon>
        <taxon>Bacillati</taxon>
        <taxon>Actinomycetota</taxon>
        <taxon>Actinomycetes</taxon>
        <taxon>Micromonosporales</taxon>
        <taxon>Micromonosporaceae</taxon>
        <taxon>Paractinoplanes</taxon>
    </lineage>
</organism>
<name>A0ABQ3YB53_9ACTN</name>